<proteinExistence type="predicted"/>
<reference evidence="1 2" key="1">
    <citation type="submission" date="2011-02" db="EMBL/GenBank/DDBJ databases">
        <authorList>
            <person name="Weinstock G."/>
            <person name="Sodergren E."/>
            <person name="Clifton S."/>
            <person name="Fulton L."/>
            <person name="Fulton B."/>
            <person name="Courtney L."/>
            <person name="Fronick C."/>
            <person name="Harrison M."/>
            <person name="Strong C."/>
            <person name="Farmer C."/>
            <person name="Delahaunty K."/>
            <person name="Markovic C."/>
            <person name="Hall O."/>
            <person name="Minx P."/>
            <person name="Tomlinson C."/>
            <person name="Mitreva M."/>
            <person name="Hou S."/>
            <person name="Chen J."/>
            <person name="Wollam A."/>
            <person name="Pepin K.H."/>
            <person name="Johnson M."/>
            <person name="Bhonagiri V."/>
            <person name="Zhang X."/>
            <person name="Suruliraj S."/>
            <person name="Warren W."/>
            <person name="Chinwalla A."/>
            <person name="Mardis E.R."/>
            <person name="Wilson R.K."/>
        </authorList>
    </citation>
    <scope>NUCLEOTIDE SEQUENCE [LARGE SCALE GENOMIC DNA]</scope>
    <source>
        <strain evidence="1 2">YIT 12056</strain>
    </source>
</reference>
<dbReference type="EMBL" id="AFBM01000028">
    <property type="protein sequence ID" value="EGF50709.1"/>
    <property type="molecule type" value="Genomic_DNA"/>
</dbReference>
<organism evidence="1 2">
    <name type="scientific">Bacteroides clarus YIT 12056</name>
    <dbReference type="NCBI Taxonomy" id="762984"/>
    <lineage>
        <taxon>Bacteria</taxon>
        <taxon>Pseudomonadati</taxon>
        <taxon>Bacteroidota</taxon>
        <taxon>Bacteroidia</taxon>
        <taxon>Bacteroidales</taxon>
        <taxon>Bacteroidaceae</taxon>
        <taxon>Bacteroides</taxon>
    </lineage>
</organism>
<name>A0ABN0CLV8_9BACE</name>
<accession>A0ABN0CLV8</accession>
<keyword evidence="2" id="KW-1185">Reference proteome</keyword>
<dbReference type="Proteomes" id="UP000010321">
    <property type="component" value="Unassembled WGS sequence"/>
</dbReference>
<sequence length="39" mass="4373">MGCVRTELAYLLISLISGTDYTENTDLIKGNRESRVIRA</sequence>
<gene>
    <name evidence="1" type="ORF">HMPREF9445_02303</name>
</gene>
<protein>
    <submittedName>
        <fullName evidence="1">Uncharacterized protein</fullName>
    </submittedName>
</protein>
<comment type="caution">
    <text evidence="1">The sequence shown here is derived from an EMBL/GenBank/DDBJ whole genome shotgun (WGS) entry which is preliminary data.</text>
</comment>
<evidence type="ECO:0000313" key="2">
    <source>
        <dbReference type="Proteomes" id="UP000010321"/>
    </source>
</evidence>
<evidence type="ECO:0000313" key="1">
    <source>
        <dbReference type="EMBL" id="EGF50709.1"/>
    </source>
</evidence>